<evidence type="ECO:0000313" key="1">
    <source>
        <dbReference type="EMBL" id="EHI54805.1"/>
    </source>
</evidence>
<accession>G5GKB5</accession>
<dbReference type="RefSeq" id="WP_005541869.1">
    <property type="nucleotide sequence ID" value="NZ_JH378838.1"/>
</dbReference>
<dbReference type="eggNOG" id="ENOG5031AJA">
    <property type="taxonomic scope" value="Bacteria"/>
</dbReference>
<dbReference type="Proteomes" id="UP000003011">
    <property type="component" value="Unassembled WGS sequence"/>
</dbReference>
<gene>
    <name evidence="1" type="ORF">HMPREF9333_02006</name>
</gene>
<proteinExistence type="predicted"/>
<organism evidence="1 2">
    <name type="scientific">Johnsonella ignava ATCC 51276</name>
    <dbReference type="NCBI Taxonomy" id="679200"/>
    <lineage>
        <taxon>Bacteria</taxon>
        <taxon>Bacillati</taxon>
        <taxon>Bacillota</taxon>
        <taxon>Clostridia</taxon>
        <taxon>Lachnospirales</taxon>
        <taxon>Lachnospiraceae</taxon>
        <taxon>Johnsonella</taxon>
    </lineage>
</organism>
<keyword evidence="2" id="KW-1185">Reference proteome</keyword>
<evidence type="ECO:0000313" key="2">
    <source>
        <dbReference type="Proteomes" id="UP000003011"/>
    </source>
</evidence>
<comment type="caution">
    <text evidence="1">The sequence shown here is derived from an EMBL/GenBank/DDBJ whole genome shotgun (WGS) entry which is preliminary data.</text>
</comment>
<dbReference type="HOGENOM" id="CLU_1335871_0_0_9"/>
<sequence length="235" mass="26988">MKKDILTYKLDKAGDFIEIIDSNKRYYGGDQAWFKKAFEDKRDNIGQNGGCGTVAASNITAYLSGCSKYKGLYAYSDFSKENYIKHMKEMYNYVTPHHIGSRPLGVWPIRYLGSKVEKFAKDRGVDLKPVYRDSEFNYENTTDYIKCGLKSNSPVAMLIGINNKLVNIPWKTSDSDGYTSQSFKLHWVTVTELYINKTSPELSYVKVSSWGGYAEIYILNYINGERLYQGLLYFK</sequence>
<dbReference type="AlphaFoldDB" id="G5GKB5"/>
<dbReference type="OrthoDB" id="1970026at2"/>
<dbReference type="STRING" id="679200.HMPREF9333_02006"/>
<evidence type="ECO:0008006" key="3">
    <source>
        <dbReference type="Google" id="ProtNLM"/>
    </source>
</evidence>
<dbReference type="EMBL" id="ACZL01000037">
    <property type="protein sequence ID" value="EHI54805.1"/>
    <property type="molecule type" value="Genomic_DNA"/>
</dbReference>
<name>G5GKB5_9FIRM</name>
<protein>
    <recommendedName>
        <fullName evidence="3">Peptidase C39-like domain-containing protein</fullName>
    </recommendedName>
</protein>
<reference evidence="1 2" key="1">
    <citation type="submission" date="2011-08" db="EMBL/GenBank/DDBJ databases">
        <title>The Genome Sequence of Johnsonella ignava ATCC 51276.</title>
        <authorList>
            <consortium name="The Broad Institute Genome Sequencing Platform"/>
            <person name="Earl A."/>
            <person name="Ward D."/>
            <person name="Feldgarden M."/>
            <person name="Gevers D."/>
            <person name="Izard J."/>
            <person name="Blanton J.M."/>
            <person name="Baranova O.V."/>
            <person name="Dewhirst F.E."/>
            <person name="Young S.K."/>
            <person name="Zeng Q."/>
            <person name="Gargeya S."/>
            <person name="Fitzgerald M."/>
            <person name="Haas B."/>
            <person name="Abouelleil A."/>
            <person name="Alvarado L."/>
            <person name="Arachchi H.M."/>
            <person name="Berlin A."/>
            <person name="Brown A."/>
            <person name="Chapman S.B."/>
            <person name="Chen Z."/>
            <person name="Dunbar C."/>
            <person name="Freedman E."/>
            <person name="Gearin G."/>
            <person name="Gellesch M."/>
            <person name="Goldberg J."/>
            <person name="Griggs A."/>
            <person name="Gujja S."/>
            <person name="Heiman D."/>
            <person name="Howarth C."/>
            <person name="Larson L."/>
            <person name="Lui A."/>
            <person name="MacDonald P.J.P."/>
            <person name="Montmayeur A."/>
            <person name="Murphy C."/>
            <person name="Neiman D."/>
            <person name="Pearson M."/>
            <person name="Priest M."/>
            <person name="Roberts A."/>
            <person name="Saif S."/>
            <person name="Shea T."/>
            <person name="Shenoy N."/>
            <person name="Sisk P."/>
            <person name="Stolte C."/>
            <person name="Sykes S."/>
            <person name="Wortman J."/>
            <person name="Nusbaum C."/>
            <person name="Birren B."/>
        </authorList>
    </citation>
    <scope>NUCLEOTIDE SEQUENCE [LARGE SCALE GENOMIC DNA]</scope>
    <source>
        <strain evidence="1 2">ATCC 51276</strain>
    </source>
</reference>